<dbReference type="Pfam" id="PF17479">
    <property type="entry name" value="DUF3048_C"/>
    <property type="match status" value="1"/>
</dbReference>
<feature type="domain" description="DUF3048" evidence="3">
    <location>
        <begin position="251"/>
        <end position="373"/>
    </location>
</feature>
<dbReference type="InterPro" id="IPR006311">
    <property type="entry name" value="TAT_signal"/>
</dbReference>
<keyword evidence="5" id="KW-1185">Reference proteome</keyword>
<evidence type="ECO:0000259" key="3">
    <source>
        <dbReference type="Pfam" id="PF17479"/>
    </source>
</evidence>
<evidence type="ECO:0000313" key="4">
    <source>
        <dbReference type="EMBL" id="PFG18051.1"/>
    </source>
</evidence>
<evidence type="ECO:0008006" key="6">
    <source>
        <dbReference type="Google" id="ProtNLM"/>
    </source>
</evidence>
<feature type="region of interest" description="Disordered" evidence="1">
    <location>
        <begin position="26"/>
        <end position="71"/>
    </location>
</feature>
<dbReference type="RefSeq" id="WP_098461435.1">
    <property type="nucleotide sequence ID" value="NZ_PDJC01000001.1"/>
</dbReference>
<sequence>MEPVSRRAALLGTAGVVGAVVVGCAVDQPKPNPAPSATGTGAAPGTPSSTPTAPVDTTPRWPLTGKPLENPDDAKKIVVAVKVPDNKNEHPQDGINDADIVYVQMDGYPAVVGQTSTRLVPVYHTTYAKNVAPVRSMRPVDVPMLSPMTAIIGSTGAFPWVIKYLGSFGQYLISKKQYMTTKGTGAFSIDPKRVRKWQGTTYYDRAVVCHPAALAKLANKFTDGPQQNYFPWAATDDEVSTLNGKPATSITVPWKKGDTYSMSYSWSAKDKRYLRSMPWGKHVQSDGQRVWCDNVLVIRAKQVFGKINTAGKISFTGHLEPIHEIINTTGTFFYAAGGKYVQGTWTKGAVNEVFQFTLEDGTPLKMAPGRTFIELPNLNANVRIKG</sequence>
<gene>
    <name evidence="4" type="ORF">ATK74_2631</name>
</gene>
<dbReference type="Gene3D" id="3.50.90.10">
    <property type="entry name" value="YerB-like"/>
    <property type="match status" value="1"/>
</dbReference>
<dbReference type="InterPro" id="IPR023158">
    <property type="entry name" value="YerB-like_sf"/>
</dbReference>
<dbReference type="OrthoDB" id="9779102at2"/>
<protein>
    <recommendedName>
        <fullName evidence="6">DUF3048 family protein</fullName>
    </recommendedName>
</protein>
<evidence type="ECO:0000256" key="1">
    <source>
        <dbReference type="SAM" id="MobiDB-lite"/>
    </source>
</evidence>
<evidence type="ECO:0000259" key="2">
    <source>
        <dbReference type="Pfam" id="PF11258"/>
    </source>
</evidence>
<reference evidence="4 5" key="1">
    <citation type="submission" date="2017-10" db="EMBL/GenBank/DDBJ databases">
        <title>Sequencing the genomes of 1000 actinobacteria strains.</title>
        <authorList>
            <person name="Klenk H.-P."/>
        </authorList>
    </citation>
    <scope>NUCLEOTIDE SEQUENCE [LARGE SCALE GENOMIC DNA]</scope>
    <source>
        <strain evidence="4 5">DSM 15597</strain>
    </source>
</reference>
<dbReference type="Proteomes" id="UP000226079">
    <property type="component" value="Unassembled WGS sequence"/>
</dbReference>
<dbReference type="PROSITE" id="PS51318">
    <property type="entry name" value="TAT"/>
    <property type="match status" value="1"/>
</dbReference>
<feature type="compositionally biased region" description="Low complexity" evidence="1">
    <location>
        <begin position="35"/>
        <end position="54"/>
    </location>
</feature>
<dbReference type="PROSITE" id="PS51257">
    <property type="entry name" value="PROKAR_LIPOPROTEIN"/>
    <property type="match status" value="1"/>
</dbReference>
<dbReference type="SUPFAM" id="SSF159774">
    <property type="entry name" value="YerB-like"/>
    <property type="match status" value="1"/>
</dbReference>
<dbReference type="EMBL" id="PDJC01000001">
    <property type="protein sequence ID" value="PFG18051.1"/>
    <property type="molecule type" value="Genomic_DNA"/>
</dbReference>
<comment type="caution">
    <text evidence="4">The sequence shown here is derived from an EMBL/GenBank/DDBJ whole genome shotgun (WGS) entry which is preliminary data.</text>
</comment>
<proteinExistence type="predicted"/>
<dbReference type="InterPro" id="IPR021416">
    <property type="entry name" value="DUF3048_N"/>
</dbReference>
<organism evidence="4 5">
    <name type="scientific">Propionicimonas paludicola</name>
    <dbReference type="NCBI Taxonomy" id="185243"/>
    <lineage>
        <taxon>Bacteria</taxon>
        <taxon>Bacillati</taxon>
        <taxon>Actinomycetota</taxon>
        <taxon>Actinomycetes</taxon>
        <taxon>Propionibacteriales</taxon>
        <taxon>Nocardioidaceae</taxon>
        <taxon>Propionicimonas</taxon>
    </lineage>
</organism>
<evidence type="ECO:0000313" key="5">
    <source>
        <dbReference type="Proteomes" id="UP000226079"/>
    </source>
</evidence>
<dbReference type="AlphaFoldDB" id="A0A2A9CV84"/>
<dbReference type="InterPro" id="IPR035328">
    <property type="entry name" value="DUF3048_C"/>
</dbReference>
<name>A0A2A9CV84_9ACTN</name>
<feature type="domain" description="DUF3048" evidence="2">
    <location>
        <begin position="63"/>
        <end position="194"/>
    </location>
</feature>
<accession>A0A2A9CV84</accession>
<dbReference type="Pfam" id="PF11258">
    <property type="entry name" value="DUF3048"/>
    <property type="match status" value="1"/>
</dbReference>